<reference evidence="2" key="1">
    <citation type="submission" date="2020-02" db="EMBL/GenBank/DDBJ databases">
        <authorList>
            <person name="Meier V. D."/>
        </authorList>
    </citation>
    <scope>NUCLEOTIDE SEQUENCE</scope>
    <source>
        <strain evidence="2">AVDCRST_MAG67</strain>
    </source>
</reference>
<dbReference type="AlphaFoldDB" id="A0A6J4RZI7"/>
<keyword evidence="1" id="KW-1133">Transmembrane helix</keyword>
<dbReference type="EMBL" id="CADCVQ010000054">
    <property type="protein sequence ID" value="CAA9485633.1"/>
    <property type="molecule type" value="Genomic_DNA"/>
</dbReference>
<keyword evidence="1" id="KW-0472">Membrane</keyword>
<gene>
    <name evidence="2" type="ORF">AVDCRST_MAG67-2100</name>
</gene>
<keyword evidence="1" id="KW-0812">Transmembrane</keyword>
<evidence type="ECO:0000313" key="2">
    <source>
        <dbReference type="EMBL" id="CAA9485633.1"/>
    </source>
</evidence>
<feature type="transmembrane region" description="Helical" evidence="1">
    <location>
        <begin position="39"/>
        <end position="58"/>
    </location>
</feature>
<name>A0A6J4RZI7_9ACTN</name>
<sequence>MLLGLWIWSTEFRFAERLFDSFSRKAREAWAHAKRHPVSSAAITIGGLAAAGVAAWAITHYELVGKAKDAIGI</sequence>
<accession>A0A6J4RZI7</accession>
<proteinExistence type="predicted"/>
<organism evidence="2">
    <name type="scientific">uncultured Solirubrobacteraceae bacterium</name>
    <dbReference type="NCBI Taxonomy" id="1162706"/>
    <lineage>
        <taxon>Bacteria</taxon>
        <taxon>Bacillati</taxon>
        <taxon>Actinomycetota</taxon>
        <taxon>Thermoleophilia</taxon>
        <taxon>Solirubrobacterales</taxon>
        <taxon>Solirubrobacteraceae</taxon>
        <taxon>environmental samples</taxon>
    </lineage>
</organism>
<evidence type="ECO:0000256" key="1">
    <source>
        <dbReference type="SAM" id="Phobius"/>
    </source>
</evidence>
<protein>
    <submittedName>
        <fullName evidence="2">Uncharacterized protein</fullName>
    </submittedName>
</protein>